<evidence type="ECO:0000256" key="1">
    <source>
        <dbReference type="SAM" id="SignalP"/>
    </source>
</evidence>
<gene>
    <name evidence="2" type="ORF">LK10_03010</name>
</gene>
<proteinExistence type="predicted"/>
<dbReference type="Gene3D" id="2.130.10.30">
    <property type="entry name" value="Regulator of chromosome condensation 1/beta-lactamase-inhibitor protein II"/>
    <property type="match status" value="1"/>
</dbReference>
<feature type="chain" id="PRO_5038553096" evidence="1">
    <location>
        <begin position="19"/>
        <end position="492"/>
    </location>
</feature>
<dbReference type="EMBL" id="JTDL01000037">
    <property type="protein sequence ID" value="KHL04964.1"/>
    <property type="molecule type" value="Genomic_DNA"/>
</dbReference>
<sequence length="492" mass="50536">MGRRSVLQGAAWTVPVVAAVAAAPLAAASGSGTISFDQPNYSTNAGGTYTTISGKVTLTSGTYPSVVTLLYPDGFTGPPTATVDPVTGAFTVGLVKAPATPVASATLTASATSFTPGSTTLSVTLVAVPLAGSGLVWGYGTMNGTGISQTPYNRPYAAAPQRVIDQGWTRYRDVAQVGDEHTYMISPDGLSYVSFAGSPVTRTNRTIALNPGETMVSLAGGPQVIAILTSQGRVFTEHYVTTSMTASQVRNPPGVTFVQIAHFWNDLAGAVALSSDGRVFILPSRNTGPAPVTVKMQDGTDLRGVVEIAAGTDPQITARKADGTVWSVRATTGTSTRLAGYAEQVWAGSQNSPLLAKSLAVHTSPYTDSGYVTAAVGQDGLVWVWGGRTPTTVAGGSVMDRFARSVDVVRALGLSGVTVKNVSVSAPVFATLSDGRVVSFGNPSDECERGQGPANQFLTTVAPGFVVDVNGAPITGIDRVATTRGGGWAIRP</sequence>
<name>A0A0B2ASV4_9MICC</name>
<keyword evidence="1" id="KW-0732">Signal</keyword>
<accession>A0A0B2ASV4</accession>
<organism evidence="2 3">
    <name type="scientific">Sinomonas humi</name>
    <dbReference type="NCBI Taxonomy" id="1338436"/>
    <lineage>
        <taxon>Bacteria</taxon>
        <taxon>Bacillati</taxon>
        <taxon>Actinomycetota</taxon>
        <taxon>Actinomycetes</taxon>
        <taxon>Micrococcales</taxon>
        <taxon>Micrococcaceae</taxon>
        <taxon>Sinomonas</taxon>
    </lineage>
</organism>
<comment type="caution">
    <text evidence="2">The sequence shown here is derived from an EMBL/GenBank/DDBJ whole genome shotgun (WGS) entry which is preliminary data.</text>
</comment>
<dbReference type="InterPro" id="IPR006311">
    <property type="entry name" value="TAT_signal"/>
</dbReference>
<dbReference type="STRING" id="1338436.LK10_03010"/>
<dbReference type="Proteomes" id="UP000030982">
    <property type="component" value="Unassembled WGS sequence"/>
</dbReference>
<dbReference type="AlphaFoldDB" id="A0A0B2ASV4"/>
<keyword evidence="3" id="KW-1185">Reference proteome</keyword>
<feature type="signal peptide" evidence="1">
    <location>
        <begin position="1"/>
        <end position="18"/>
    </location>
</feature>
<reference evidence="2 3" key="1">
    <citation type="submission" date="2014-09" db="EMBL/GenBank/DDBJ databases">
        <title>Genome sequence of Sinomonas sp. MUSC 117.</title>
        <authorList>
            <person name="Lee L.-H."/>
        </authorList>
    </citation>
    <scope>NUCLEOTIDE SEQUENCE [LARGE SCALE GENOMIC DNA]</scope>
    <source>
        <strain evidence="2 3">MUSC 117</strain>
    </source>
</reference>
<evidence type="ECO:0000313" key="2">
    <source>
        <dbReference type="EMBL" id="KHL04964.1"/>
    </source>
</evidence>
<dbReference type="SUPFAM" id="SSF50985">
    <property type="entry name" value="RCC1/BLIP-II"/>
    <property type="match status" value="1"/>
</dbReference>
<protein>
    <submittedName>
        <fullName evidence="2">Uncharacterized protein</fullName>
    </submittedName>
</protein>
<dbReference type="InterPro" id="IPR009091">
    <property type="entry name" value="RCC1/BLIP-II"/>
</dbReference>
<evidence type="ECO:0000313" key="3">
    <source>
        <dbReference type="Proteomes" id="UP000030982"/>
    </source>
</evidence>
<dbReference type="PROSITE" id="PS51318">
    <property type="entry name" value="TAT"/>
    <property type="match status" value="1"/>
</dbReference>